<reference evidence="1 2" key="1">
    <citation type="submission" date="2021-06" db="EMBL/GenBank/DDBJ databases">
        <authorList>
            <person name="Palmer J.M."/>
        </authorList>
    </citation>
    <scope>NUCLEOTIDE SEQUENCE [LARGE SCALE GENOMIC DNA]</scope>
    <source>
        <strain evidence="1 2">AS_MEX2019</strain>
        <tissue evidence="1">Muscle</tissue>
    </source>
</reference>
<comment type="caution">
    <text evidence="1">The sequence shown here is derived from an EMBL/GenBank/DDBJ whole genome shotgun (WGS) entry which is preliminary data.</text>
</comment>
<gene>
    <name evidence="1" type="ORF">AMECASPLE_036292</name>
</gene>
<evidence type="ECO:0000313" key="1">
    <source>
        <dbReference type="EMBL" id="MEQ2316801.1"/>
    </source>
</evidence>
<dbReference type="EMBL" id="JAHRIP010090335">
    <property type="protein sequence ID" value="MEQ2316801.1"/>
    <property type="molecule type" value="Genomic_DNA"/>
</dbReference>
<evidence type="ECO:0000313" key="2">
    <source>
        <dbReference type="Proteomes" id="UP001469553"/>
    </source>
</evidence>
<dbReference type="Proteomes" id="UP001469553">
    <property type="component" value="Unassembled WGS sequence"/>
</dbReference>
<accession>A0ABV1AGL9</accession>
<sequence length="101" mass="11310">MLSVFKISLPLVAIIDLPKRKWAKREGRKTCSKDLDSTPGWLCQGPQPLYVGCPLHRSGPPRNVPKQSVFSGRAFGFVCCGKIISNHTWMISNILIVTFIR</sequence>
<protein>
    <submittedName>
        <fullName evidence="1">Uncharacterized protein</fullName>
    </submittedName>
</protein>
<organism evidence="1 2">
    <name type="scientific">Ameca splendens</name>
    <dbReference type="NCBI Taxonomy" id="208324"/>
    <lineage>
        <taxon>Eukaryota</taxon>
        <taxon>Metazoa</taxon>
        <taxon>Chordata</taxon>
        <taxon>Craniata</taxon>
        <taxon>Vertebrata</taxon>
        <taxon>Euteleostomi</taxon>
        <taxon>Actinopterygii</taxon>
        <taxon>Neopterygii</taxon>
        <taxon>Teleostei</taxon>
        <taxon>Neoteleostei</taxon>
        <taxon>Acanthomorphata</taxon>
        <taxon>Ovalentaria</taxon>
        <taxon>Atherinomorphae</taxon>
        <taxon>Cyprinodontiformes</taxon>
        <taxon>Goodeidae</taxon>
        <taxon>Ameca</taxon>
    </lineage>
</organism>
<keyword evidence="2" id="KW-1185">Reference proteome</keyword>
<proteinExistence type="predicted"/>
<name>A0ABV1AGL9_9TELE</name>